<name>A3IYC2_9CHRO</name>
<proteinExistence type="predicted"/>
<comment type="caution">
    <text evidence="1">The sequence shown here is derived from an EMBL/GenBank/DDBJ whole genome shotgun (WGS) entry which is preliminary data.</text>
</comment>
<dbReference type="EMBL" id="AAXW01000078">
    <property type="protein sequence ID" value="EAZ88530.1"/>
    <property type="molecule type" value="Genomic_DNA"/>
</dbReference>
<organism evidence="1 2">
    <name type="scientific">Crocosphaera chwakensis CCY0110</name>
    <dbReference type="NCBI Taxonomy" id="391612"/>
    <lineage>
        <taxon>Bacteria</taxon>
        <taxon>Bacillati</taxon>
        <taxon>Cyanobacteriota</taxon>
        <taxon>Cyanophyceae</taxon>
        <taxon>Oscillatoriophycideae</taxon>
        <taxon>Chroococcales</taxon>
        <taxon>Aphanothecaceae</taxon>
        <taxon>Crocosphaera</taxon>
        <taxon>Crocosphaera chwakensis</taxon>
    </lineage>
</organism>
<evidence type="ECO:0000313" key="1">
    <source>
        <dbReference type="EMBL" id="EAZ88530.1"/>
    </source>
</evidence>
<dbReference type="Proteomes" id="UP000003781">
    <property type="component" value="Unassembled WGS sequence"/>
</dbReference>
<evidence type="ECO:0000313" key="2">
    <source>
        <dbReference type="Proteomes" id="UP000003781"/>
    </source>
</evidence>
<protein>
    <submittedName>
        <fullName evidence="1">Uncharacterized protein</fullName>
    </submittedName>
</protein>
<accession>A3IYC2</accession>
<reference evidence="1 2" key="1">
    <citation type="submission" date="2007-03" db="EMBL/GenBank/DDBJ databases">
        <authorList>
            <person name="Stal L."/>
            <person name="Ferriera S."/>
            <person name="Johnson J."/>
            <person name="Kravitz S."/>
            <person name="Beeson K."/>
            <person name="Sutton G."/>
            <person name="Rogers Y.-H."/>
            <person name="Friedman R."/>
            <person name="Frazier M."/>
            <person name="Venter J.C."/>
        </authorList>
    </citation>
    <scope>NUCLEOTIDE SEQUENCE [LARGE SCALE GENOMIC DNA]</scope>
    <source>
        <strain evidence="1 2">CCY0110</strain>
    </source>
</reference>
<sequence length="47" mass="5371">MYVFLGLNSYCVNAEEKKVVLTMEQLASSIVTQHDLAIWLEKNSTPR</sequence>
<dbReference type="AlphaFoldDB" id="A3IYC2"/>
<gene>
    <name evidence="1" type="ORF">CY0110_06549</name>
</gene>
<keyword evidence="2" id="KW-1185">Reference proteome</keyword>